<feature type="compositionally biased region" description="Low complexity" evidence="1">
    <location>
        <begin position="21"/>
        <end position="42"/>
    </location>
</feature>
<keyword evidence="3" id="KW-1185">Reference proteome</keyword>
<evidence type="ECO:0008006" key="4">
    <source>
        <dbReference type="Google" id="ProtNLM"/>
    </source>
</evidence>
<dbReference type="OrthoDB" id="5594977at2759"/>
<dbReference type="eggNOG" id="ENOG502QU4J">
    <property type="taxonomic scope" value="Eukaryota"/>
</dbReference>
<feature type="compositionally biased region" description="Low complexity" evidence="1">
    <location>
        <begin position="95"/>
        <end position="104"/>
    </location>
</feature>
<dbReference type="PANTHER" id="PTHR28265">
    <property type="entry name" value="MAINTENANCE OF TELOMERE CAPPING PROTEIN 1"/>
    <property type="match status" value="1"/>
</dbReference>
<feature type="region of interest" description="Disordered" evidence="1">
    <location>
        <begin position="251"/>
        <end position="271"/>
    </location>
</feature>
<dbReference type="HOGENOM" id="CLU_034224_1_0_1"/>
<accession>W4KPA0</accession>
<feature type="compositionally biased region" description="Basic and acidic residues" evidence="1">
    <location>
        <begin position="254"/>
        <end position="271"/>
    </location>
</feature>
<dbReference type="AlphaFoldDB" id="W4KPA0"/>
<protein>
    <recommendedName>
        <fullName evidence="4">Maintenance of telomere capping protein 1</fullName>
    </recommendedName>
</protein>
<reference evidence="2 3" key="1">
    <citation type="journal article" date="2012" name="New Phytol.">
        <title>Insight into trade-off between wood decay and parasitism from the genome of a fungal forest pathogen.</title>
        <authorList>
            <person name="Olson A."/>
            <person name="Aerts A."/>
            <person name="Asiegbu F."/>
            <person name="Belbahri L."/>
            <person name="Bouzid O."/>
            <person name="Broberg A."/>
            <person name="Canback B."/>
            <person name="Coutinho P.M."/>
            <person name="Cullen D."/>
            <person name="Dalman K."/>
            <person name="Deflorio G."/>
            <person name="van Diepen L.T."/>
            <person name="Dunand C."/>
            <person name="Duplessis S."/>
            <person name="Durling M."/>
            <person name="Gonthier P."/>
            <person name="Grimwood J."/>
            <person name="Fossdal C.G."/>
            <person name="Hansson D."/>
            <person name="Henrissat B."/>
            <person name="Hietala A."/>
            <person name="Himmelstrand K."/>
            <person name="Hoffmeister D."/>
            <person name="Hogberg N."/>
            <person name="James T.Y."/>
            <person name="Karlsson M."/>
            <person name="Kohler A."/>
            <person name="Kues U."/>
            <person name="Lee Y.H."/>
            <person name="Lin Y.C."/>
            <person name="Lind M."/>
            <person name="Lindquist E."/>
            <person name="Lombard V."/>
            <person name="Lucas S."/>
            <person name="Lunden K."/>
            <person name="Morin E."/>
            <person name="Murat C."/>
            <person name="Park J."/>
            <person name="Raffaello T."/>
            <person name="Rouze P."/>
            <person name="Salamov A."/>
            <person name="Schmutz J."/>
            <person name="Solheim H."/>
            <person name="Stahlberg J."/>
            <person name="Velez H."/>
            <person name="de Vries R.P."/>
            <person name="Wiebenga A."/>
            <person name="Woodward S."/>
            <person name="Yakovlev I."/>
            <person name="Garbelotto M."/>
            <person name="Martin F."/>
            <person name="Grigoriev I.V."/>
            <person name="Stenlid J."/>
        </authorList>
    </citation>
    <scope>NUCLEOTIDE SEQUENCE [LARGE SCALE GENOMIC DNA]</scope>
    <source>
        <strain evidence="2 3">TC 32-1</strain>
    </source>
</reference>
<dbReference type="STRING" id="747525.W4KPA0"/>
<name>W4KPA0_HETIT</name>
<proteinExistence type="predicted"/>
<sequence length="419" mass="45630">MSTRSKSKQEEALQFLDDLDSLSPDVPASGSASTAAPSPANPGEAAEVLAFLDEITQKSSEPVRTTTSYIDRPLSRAGTPTLRKSAERVKVGPPSSLAASTSSSIRGASPATSSVNVEMPAAHQEPQRSTQSGGWGWGNVWTSASAALQQAKTVVDEQVKHLPKQDQARKWSEGMLEYAKNAQLDKLSQDFKRVGLSTLTELLNAVAPPISEHEVIQVLLSHDMKGYDGIESLVYNALTRIMEQVEGGDLVVNKGEESKPKESSGSSKREMNAVEGIEPALKLAQANLEEMIKNNNNPPATEPTSLQNPITYSYVYLRIQPFTTQLSIPEPTSTISSHLQFIIHLSDPAHQLVHTTVTQAVPSKWMDLWDDFDWVEDLVAEALRVGVEVVGQEYIVTRMGWTNKDKNVINEDQATTLAA</sequence>
<dbReference type="FunCoup" id="W4KPA0">
    <property type="interactions" value="6"/>
</dbReference>
<dbReference type="RefSeq" id="XP_009541421.1">
    <property type="nucleotide sequence ID" value="XM_009543126.1"/>
</dbReference>
<dbReference type="Pfam" id="PF10310">
    <property type="entry name" value="DUF5427"/>
    <property type="match status" value="1"/>
</dbReference>
<evidence type="ECO:0000313" key="3">
    <source>
        <dbReference type="Proteomes" id="UP000030671"/>
    </source>
</evidence>
<evidence type="ECO:0000313" key="2">
    <source>
        <dbReference type="EMBL" id="ETW87529.1"/>
    </source>
</evidence>
<gene>
    <name evidence="2" type="ORF">HETIRDRAFT_448027</name>
</gene>
<organism evidence="2 3">
    <name type="scientific">Heterobasidion irregulare (strain TC 32-1)</name>
    <dbReference type="NCBI Taxonomy" id="747525"/>
    <lineage>
        <taxon>Eukaryota</taxon>
        <taxon>Fungi</taxon>
        <taxon>Dikarya</taxon>
        <taxon>Basidiomycota</taxon>
        <taxon>Agaricomycotina</taxon>
        <taxon>Agaricomycetes</taxon>
        <taxon>Russulales</taxon>
        <taxon>Bondarzewiaceae</taxon>
        <taxon>Heterobasidion</taxon>
        <taxon>Heterobasidion annosum species complex</taxon>
    </lineage>
</organism>
<feature type="region of interest" description="Disordered" evidence="1">
    <location>
        <begin position="1"/>
        <end position="114"/>
    </location>
</feature>
<evidence type="ECO:0000256" key="1">
    <source>
        <dbReference type="SAM" id="MobiDB-lite"/>
    </source>
</evidence>
<dbReference type="KEGG" id="hir:HETIRDRAFT_448027"/>
<feature type="compositionally biased region" description="Polar residues" evidence="1">
    <location>
        <begin position="57"/>
        <end position="69"/>
    </location>
</feature>
<dbReference type="GeneID" id="20675816"/>
<dbReference type="EMBL" id="KI925454">
    <property type="protein sequence ID" value="ETW87529.1"/>
    <property type="molecule type" value="Genomic_DNA"/>
</dbReference>
<dbReference type="PANTHER" id="PTHR28265:SF1">
    <property type="entry name" value="MAINTENANCE OF TELOMERE CAPPING PROTEIN 1"/>
    <property type="match status" value="1"/>
</dbReference>
<dbReference type="InterPro" id="IPR018814">
    <property type="entry name" value="DUF5427"/>
</dbReference>
<dbReference type="Proteomes" id="UP000030671">
    <property type="component" value="Unassembled WGS sequence"/>
</dbReference>
<dbReference type="InParanoid" id="W4KPA0"/>